<sequence length="96" mass="10884">MSQIIDLLPIIIFPIAFVIGSVCLFRAIYFLVKALQNTVDGAFYKTNTSFNRLNVLWVADCLNENGKLYRQKALKNITIFIAWCLLFLVVIQIVGA</sequence>
<keyword evidence="1" id="KW-0812">Transmembrane</keyword>
<feature type="transmembrane region" description="Helical" evidence="1">
    <location>
        <begin position="12"/>
        <end position="32"/>
    </location>
</feature>
<feature type="transmembrane region" description="Helical" evidence="1">
    <location>
        <begin position="77"/>
        <end position="95"/>
    </location>
</feature>
<keyword evidence="1" id="KW-0472">Membrane</keyword>
<dbReference type="EMBL" id="JAEILT010000007">
    <property type="protein sequence ID" value="MBJ2136130.1"/>
    <property type="molecule type" value="Genomic_DNA"/>
</dbReference>
<gene>
    <name evidence="2" type="ORF">JEU11_06670</name>
</gene>
<dbReference type="Proteomes" id="UP000649232">
    <property type="component" value="Unassembled WGS sequence"/>
</dbReference>
<evidence type="ECO:0000313" key="3">
    <source>
        <dbReference type="Proteomes" id="UP000649232"/>
    </source>
</evidence>
<organism evidence="2 3">
    <name type="scientific">Paraglaciecola chathamensis</name>
    <dbReference type="NCBI Taxonomy" id="368405"/>
    <lineage>
        <taxon>Bacteria</taxon>
        <taxon>Pseudomonadati</taxon>
        <taxon>Pseudomonadota</taxon>
        <taxon>Gammaproteobacteria</taxon>
        <taxon>Alteromonadales</taxon>
        <taxon>Alteromonadaceae</taxon>
        <taxon>Paraglaciecola</taxon>
    </lineage>
</organism>
<reference evidence="2 3" key="1">
    <citation type="submission" date="2020-12" db="EMBL/GenBank/DDBJ databases">
        <title>Draft genome sequences of nine environmental bacterial isolates colonizing plastic.</title>
        <authorList>
            <person name="Borre I."/>
            <person name="Sonnenschein E.C."/>
        </authorList>
    </citation>
    <scope>NUCLEOTIDE SEQUENCE [LARGE SCALE GENOMIC DNA]</scope>
    <source>
        <strain evidence="2 3">IB30</strain>
    </source>
</reference>
<accession>A0ABS0WCH8</accession>
<evidence type="ECO:0000313" key="2">
    <source>
        <dbReference type="EMBL" id="MBJ2136130.1"/>
    </source>
</evidence>
<proteinExistence type="predicted"/>
<dbReference type="RefSeq" id="WP_198824120.1">
    <property type="nucleotide sequence ID" value="NZ_JAEILT010000007.1"/>
</dbReference>
<comment type="caution">
    <text evidence="2">The sequence shown here is derived from an EMBL/GenBank/DDBJ whole genome shotgun (WGS) entry which is preliminary data.</text>
</comment>
<evidence type="ECO:0000256" key="1">
    <source>
        <dbReference type="SAM" id="Phobius"/>
    </source>
</evidence>
<protein>
    <submittedName>
        <fullName evidence="2">Uncharacterized protein</fullName>
    </submittedName>
</protein>
<name>A0ABS0WCH8_9ALTE</name>
<keyword evidence="1" id="KW-1133">Transmembrane helix</keyword>